<accession>A0A1E1LJ37</accession>
<dbReference type="EMBL" id="FJUX01000129">
    <property type="protein sequence ID" value="CZT10530.1"/>
    <property type="molecule type" value="Genomic_DNA"/>
</dbReference>
<proteinExistence type="predicted"/>
<organism evidence="1 2">
    <name type="scientific">Rhynchosporium agropyri</name>
    <dbReference type="NCBI Taxonomy" id="914238"/>
    <lineage>
        <taxon>Eukaryota</taxon>
        <taxon>Fungi</taxon>
        <taxon>Dikarya</taxon>
        <taxon>Ascomycota</taxon>
        <taxon>Pezizomycotina</taxon>
        <taxon>Leotiomycetes</taxon>
        <taxon>Helotiales</taxon>
        <taxon>Ploettnerulaceae</taxon>
        <taxon>Rhynchosporium</taxon>
    </lineage>
</organism>
<evidence type="ECO:0000313" key="2">
    <source>
        <dbReference type="Proteomes" id="UP000178912"/>
    </source>
</evidence>
<sequence>MDKSLRKVNYKYVRTPESLTTCKDCIHSSIG</sequence>
<dbReference type="AlphaFoldDB" id="A0A1E1LJ37"/>
<dbReference type="Proteomes" id="UP000178912">
    <property type="component" value="Unassembled WGS sequence"/>
</dbReference>
<reference evidence="2" key="1">
    <citation type="submission" date="2016-03" db="EMBL/GenBank/DDBJ databases">
        <authorList>
            <person name="Guldener U."/>
        </authorList>
    </citation>
    <scope>NUCLEOTIDE SEQUENCE [LARGE SCALE GENOMIC DNA]</scope>
    <source>
        <strain evidence="2">04CH-RAC-A.6.1</strain>
    </source>
</reference>
<evidence type="ECO:0000313" key="1">
    <source>
        <dbReference type="EMBL" id="CZT10530.1"/>
    </source>
</evidence>
<name>A0A1E1LJ37_9HELO</name>
<gene>
    <name evidence="1" type="ORF">RAG0_14971</name>
</gene>
<keyword evidence="2" id="KW-1185">Reference proteome</keyword>
<protein>
    <submittedName>
        <fullName evidence="1">Uncharacterized protein</fullName>
    </submittedName>
</protein>